<dbReference type="Proteomes" id="UP000650511">
    <property type="component" value="Unassembled WGS sequence"/>
</dbReference>
<dbReference type="Gene3D" id="3.40.50.2300">
    <property type="match status" value="1"/>
</dbReference>
<dbReference type="InterPro" id="IPR036196">
    <property type="entry name" value="Ptyr_pPase_sf"/>
</dbReference>
<dbReference type="SUPFAM" id="SSF46785">
    <property type="entry name" value="Winged helix' DNA-binding domain"/>
    <property type="match status" value="1"/>
</dbReference>
<protein>
    <submittedName>
        <fullName evidence="4">Putative regulatory protein, ArsR family</fullName>
    </submittedName>
</protein>
<dbReference type="InterPro" id="IPR011991">
    <property type="entry name" value="ArsR-like_HTH"/>
</dbReference>
<dbReference type="CDD" id="cd00090">
    <property type="entry name" value="HTH_ARSR"/>
    <property type="match status" value="1"/>
</dbReference>
<dbReference type="OrthoDB" id="9784339at2"/>
<accession>A0A8J3AD07</accession>
<reference evidence="4" key="1">
    <citation type="journal article" date="2014" name="Int. J. Syst. Evol. Microbiol.">
        <title>Complete genome sequence of Corynebacterium casei LMG S-19264T (=DSM 44701T), isolated from a smear-ripened cheese.</title>
        <authorList>
            <consortium name="US DOE Joint Genome Institute (JGI-PGF)"/>
            <person name="Walter F."/>
            <person name="Albersmeier A."/>
            <person name="Kalinowski J."/>
            <person name="Ruckert C."/>
        </authorList>
    </citation>
    <scope>NUCLEOTIDE SEQUENCE</scope>
    <source>
        <strain evidence="4">CGMCC 1.14988</strain>
    </source>
</reference>
<evidence type="ECO:0000313" key="4">
    <source>
        <dbReference type="EMBL" id="GGI08973.1"/>
    </source>
</evidence>
<organism evidence="4 5">
    <name type="scientific">Egicoccus halophilus</name>
    <dbReference type="NCBI Taxonomy" id="1670830"/>
    <lineage>
        <taxon>Bacteria</taxon>
        <taxon>Bacillati</taxon>
        <taxon>Actinomycetota</taxon>
        <taxon>Nitriliruptoria</taxon>
        <taxon>Egicoccales</taxon>
        <taxon>Egicoccaceae</taxon>
        <taxon>Egicoccus</taxon>
    </lineage>
</organism>
<keyword evidence="5" id="KW-1185">Reference proteome</keyword>
<dbReference type="InterPro" id="IPR036388">
    <property type="entry name" value="WH-like_DNA-bd_sf"/>
</dbReference>
<dbReference type="GO" id="GO:0003700">
    <property type="term" value="F:DNA-binding transcription factor activity"/>
    <property type="evidence" value="ECO:0007669"/>
    <property type="project" value="InterPro"/>
</dbReference>
<dbReference type="PANTHER" id="PTHR43428">
    <property type="entry name" value="ARSENATE REDUCTASE"/>
    <property type="match status" value="1"/>
</dbReference>
<reference evidence="4" key="2">
    <citation type="submission" date="2020-09" db="EMBL/GenBank/DDBJ databases">
        <authorList>
            <person name="Sun Q."/>
            <person name="Zhou Y."/>
        </authorList>
    </citation>
    <scope>NUCLEOTIDE SEQUENCE</scope>
    <source>
        <strain evidence="4">CGMCC 1.14988</strain>
    </source>
</reference>
<comment type="caution">
    <text evidence="4">The sequence shown here is derived from an EMBL/GenBank/DDBJ whole genome shotgun (WGS) entry which is preliminary data.</text>
</comment>
<dbReference type="EMBL" id="BMHA01000013">
    <property type="protein sequence ID" value="GGI08973.1"/>
    <property type="molecule type" value="Genomic_DNA"/>
</dbReference>
<dbReference type="SMART" id="SM00418">
    <property type="entry name" value="HTH_ARSR"/>
    <property type="match status" value="1"/>
</dbReference>
<dbReference type="Pfam" id="PF01451">
    <property type="entry name" value="LMWPc"/>
    <property type="match status" value="1"/>
</dbReference>
<dbReference type="GO" id="GO:0046685">
    <property type="term" value="P:response to arsenic-containing substance"/>
    <property type="evidence" value="ECO:0007669"/>
    <property type="project" value="UniProtKB-KW"/>
</dbReference>
<feature type="domain" description="HTH arsR-type" evidence="3">
    <location>
        <begin position="14"/>
        <end position="91"/>
    </location>
</feature>
<keyword evidence="1" id="KW-0059">Arsenical resistance</keyword>
<dbReference type="PANTHER" id="PTHR43428:SF1">
    <property type="entry name" value="ARSENATE REDUCTASE"/>
    <property type="match status" value="1"/>
</dbReference>
<dbReference type="SMART" id="SM00226">
    <property type="entry name" value="LMWPc"/>
    <property type="match status" value="1"/>
</dbReference>
<dbReference type="InterPro" id="IPR023485">
    <property type="entry name" value="Ptyr_pPase"/>
</dbReference>
<dbReference type="Pfam" id="PF12840">
    <property type="entry name" value="HTH_20"/>
    <property type="match status" value="1"/>
</dbReference>
<dbReference type="InterPro" id="IPR036390">
    <property type="entry name" value="WH_DNA-bd_sf"/>
</dbReference>
<sequence length="227" mass="24377">MITESKSGIERRAAVHRALGEPTRLRIVDALHVSDRSPKDLADLVGVSTNLLAFHLNVLEDIGLVTRSPSQGDQRRRYVMLRADRLAGTLAPPPLDHPGDGVLFVCTGNSARSQLAAALWHARTGRPALSAGTRPAPRVHPLAVEVARSCGVDLEDAVPRGFDTLIESPDLVVSVCDRAHESALPFEVPSLHWSVPDPAAGGHDDFLQTLEDIDGRVDRLARALAPA</sequence>
<dbReference type="InterPro" id="IPR001845">
    <property type="entry name" value="HTH_ArsR_DNA-bd_dom"/>
</dbReference>
<evidence type="ECO:0000256" key="1">
    <source>
        <dbReference type="ARBA" id="ARBA00022849"/>
    </source>
</evidence>
<dbReference type="SUPFAM" id="SSF52788">
    <property type="entry name" value="Phosphotyrosine protein phosphatases I"/>
    <property type="match status" value="1"/>
</dbReference>
<evidence type="ECO:0000313" key="5">
    <source>
        <dbReference type="Proteomes" id="UP000650511"/>
    </source>
</evidence>
<dbReference type="AlphaFoldDB" id="A0A8J3AD07"/>
<feature type="domain" description="Phosphotyrosine protein phosphatase I" evidence="2">
    <location>
        <begin position="102"/>
        <end position="223"/>
    </location>
</feature>
<evidence type="ECO:0000259" key="3">
    <source>
        <dbReference type="SMART" id="SM00418"/>
    </source>
</evidence>
<name>A0A8J3AD07_9ACTN</name>
<dbReference type="Gene3D" id="1.10.10.10">
    <property type="entry name" value="Winged helix-like DNA-binding domain superfamily/Winged helix DNA-binding domain"/>
    <property type="match status" value="1"/>
</dbReference>
<gene>
    <name evidence="4" type="ORF">GCM10011354_31760</name>
</gene>
<evidence type="ECO:0000259" key="2">
    <source>
        <dbReference type="SMART" id="SM00226"/>
    </source>
</evidence>
<proteinExistence type="predicted"/>
<dbReference type="RefSeq" id="WP_130648719.1">
    <property type="nucleotide sequence ID" value="NZ_BMHA01000013.1"/>
</dbReference>